<dbReference type="OrthoDB" id="9766552at2"/>
<dbReference type="SUPFAM" id="SSF82544">
    <property type="entry name" value="GckA/TtuD-like"/>
    <property type="match status" value="1"/>
</dbReference>
<proteinExistence type="predicted"/>
<protein>
    <submittedName>
        <fullName evidence="4">Glycerate kinase</fullName>
    </submittedName>
</protein>
<dbReference type="InterPro" id="IPR007835">
    <property type="entry name" value="MOFRL"/>
</dbReference>
<dbReference type="Pfam" id="PF05161">
    <property type="entry name" value="MOFRL"/>
    <property type="match status" value="1"/>
</dbReference>
<evidence type="ECO:0000313" key="5">
    <source>
        <dbReference type="Proteomes" id="UP000196640"/>
    </source>
</evidence>
<keyword evidence="6" id="KW-1185">Reference proteome</keyword>
<dbReference type="InterPro" id="IPR038614">
    <property type="entry name" value="GK_N_sf"/>
</dbReference>
<evidence type="ECO:0000313" key="3">
    <source>
        <dbReference type="EMBL" id="OWJ78615.1"/>
    </source>
</evidence>
<evidence type="ECO:0000259" key="2">
    <source>
        <dbReference type="Pfam" id="PF13660"/>
    </source>
</evidence>
<keyword evidence="4" id="KW-0418">Kinase</keyword>
<evidence type="ECO:0000259" key="1">
    <source>
        <dbReference type="Pfam" id="PF05161"/>
    </source>
</evidence>
<dbReference type="GO" id="GO:0008887">
    <property type="term" value="F:glycerate kinase activity"/>
    <property type="evidence" value="ECO:0007669"/>
    <property type="project" value="InterPro"/>
</dbReference>
<dbReference type="InterPro" id="IPR039760">
    <property type="entry name" value="MOFRL_protein"/>
</dbReference>
<keyword evidence="4" id="KW-0808">Transferase</keyword>
<dbReference type="Proteomes" id="UP000214673">
    <property type="component" value="Unassembled WGS sequence"/>
</dbReference>
<dbReference type="PANTHER" id="PTHR12227">
    <property type="entry name" value="GLYCERATE KINASE"/>
    <property type="match status" value="1"/>
</dbReference>
<feature type="domain" description="MOFRL" evidence="1">
    <location>
        <begin position="301"/>
        <end position="408"/>
    </location>
</feature>
<accession>A0A225D4Q0</accession>
<evidence type="ECO:0000313" key="4">
    <source>
        <dbReference type="EMBL" id="OWJ86506.1"/>
    </source>
</evidence>
<evidence type="ECO:0000313" key="6">
    <source>
        <dbReference type="Proteomes" id="UP000214673"/>
    </source>
</evidence>
<comment type="caution">
    <text evidence="4">The sequence shown here is derived from an EMBL/GenBank/DDBJ whole genome shotgun (WGS) entry which is preliminary data.</text>
</comment>
<dbReference type="AlphaFoldDB" id="A0A225D4Q0"/>
<dbReference type="InterPro" id="IPR025286">
    <property type="entry name" value="MOFRL_assoc_dom"/>
</dbReference>
<dbReference type="RefSeq" id="WP_051930129.1">
    <property type="nucleotide sequence ID" value="NZ_JFGS01000004.1"/>
</dbReference>
<dbReference type="EMBL" id="NIPX01000001">
    <property type="protein sequence ID" value="OWJ86506.1"/>
    <property type="molecule type" value="Genomic_DNA"/>
</dbReference>
<sequence>MPSGTSCSPTVSAMRDEAFRLFEAGVAAADPESAVVKTLPDRKPDLIVAVGKAAPGMMRAAATRFGPVPAIVITHRENAKAELPPGVRLFLAGHPVPDEVGLAAGRAVLEAVSALAAGQNLLVLVSGGGSALLPAPPDGVTLADKRELNRLLLASGADISEMNLIRQQVSLLKGGGLTRAAAPADVVALILSDVVGDDLSVIASGPTAAPVGTRSDARERLRARGLWPDLPVAIRACLEREDQPTAAASNHVDNRLVGSNTLSREAMARAAANAVLAREPLTGDVSEAAARIMAEADGSGVWLWGGETTVRIRGEGKGGRNQELALRVALLAEQAGWKNDWVFLSAGTDGRDGPTEAAGALVDGESLARMRAAGIDPEEALARNDSNPALAASGDLVITGSTGTNVADLQVMIRS</sequence>
<dbReference type="STRING" id="366616.CG51_16445"/>
<dbReference type="EMBL" id="NIPV01000010">
    <property type="protein sequence ID" value="OWJ78615.1"/>
    <property type="molecule type" value="Genomic_DNA"/>
</dbReference>
<dbReference type="Pfam" id="PF13660">
    <property type="entry name" value="DUF4147"/>
    <property type="match status" value="1"/>
</dbReference>
<gene>
    <name evidence="4" type="ORF">CDV52_00675</name>
    <name evidence="3" type="ORF">CDV53_02855</name>
</gene>
<organism evidence="4 5">
    <name type="scientific">Haematobacter missouriensis</name>
    <dbReference type="NCBI Taxonomy" id="366616"/>
    <lineage>
        <taxon>Bacteria</taxon>
        <taxon>Pseudomonadati</taxon>
        <taxon>Pseudomonadota</taxon>
        <taxon>Alphaproteobacteria</taxon>
        <taxon>Rhodobacterales</taxon>
        <taxon>Paracoccaceae</taxon>
        <taxon>Haematobacter</taxon>
    </lineage>
</organism>
<dbReference type="GO" id="GO:0005737">
    <property type="term" value="C:cytoplasm"/>
    <property type="evidence" value="ECO:0007669"/>
    <property type="project" value="TreeGrafter"/>
</dbReference>
<name>A0A225D4Q0_9RHOB</name>
<dbReference type="InterPro" id="IPR037035">
    <property type="entry name" value="GK-like_C_sf"/>
</dbReference>
<reference evidence="5 6" key="1">
    <citation type="submission" date="2016-11" db="EMBL/GenBank/DDBJ databases">
        <title>Comparison of Traditional DNA-DNA Hybridization with In Silico Genomic Analysis.</title>
        <authorList>
            <person name="Nicholson A.C."/>
            <person name="Sammons S."/>
            <person name="Humrighouse B.W."/>
            <person name="Graziano J."/>
            <person name="Lasker B."/>
            <person name="Whitney A.M."/>
            <person name="Mcquiston J.R."/>
        </authorList>
    </citation>
    <scope>NUCLEOTIDE SEQUENCE [LARGE SCALE GENOMIC DNA]</scope>
    <source>
        <strain evidence="3 6">H1892</strain>
        <strain evidence="4 5">H2381</strain>
    </source>
</reference>
<dbReference type="Gene3D" id="3.40.50.10180">
    <property type="entry name" value="Glycerate kinase, MOFRL-like N-terminal domain"/>
    <property type="match status" value="1"/>
</dbReference>
<feature type="domain" description="MOFRL-associated" evidence="2">
    <location>
        <begin position="20"/>
        <end position="239"/>
    </location>
</feature>
<dbReference type="PANTHER" id="PTHR12227:SF0">
    <property type="entry name" value="GLYCERATE KINASE"/>
    <property type="match status" value="1"/>
</dbReference>
<dbReference type="Gene3D" id="3.40.1480.10">
    <property type="entry name" value="MOFRL domain"/>
    <property type="match status" value="1"/>
</dbReference>
<dbReference type="Proteomes" id="UP000196640">
    <property type="component" value="Unassembled WGS sequence"/>
</dbReference>